<sequence length="88" mass="10440">MSFENRILVSKNALKELQEIPAGRRDLIKDRISKLALFPLAKLDVQKLRGYSNLYRLRVGEYRVIFEYDREARIVKILRVGKRENVYS</sequence>
<evidence type="ECO:0000313" key="2">
    <source>
        <dbReference type="EMBL" id="ASJ02957.1"/>
    </source>
</evidence>
<dbReference type="InterPro" id="IPR035093">
    <property type="entry name" value="RelE/ParE_toxin_dom_sf"/>
</dbReference>
<dbReference type="PANTHER" id="PTHR38813:SF1">
    <property type="entry name" value="TOXIN RELE1-RELATED"/>
    <property type="match status" value="1"/>
</dbReference>
<protein>
    <submittedName>
        <fullName evidence="2">Plasmid stabilization protein</fullName>
    </submittedName>
</protein>
<dbReference type="Proteomes" id="UP000250179">
    <property type="component" value="Chromosome"/>
</dbReference>
<dbReference type="RefSeq" id="WP_088858212.1">
    <property type="nucleotide sequence ID" value="NZ_CP014862.1"/>
</dbReference>
<dbReference type="AlphaFoldDB" id="A0A2Z2M9F5"/>
<dbReference type="Gene3D" id="3.30.2310.20">
    <property type="entry name" value="RelE-like"/>
    <property type="match status" value="1"/>
</dbReference>
<dbReference type="OrthoDB" id="97626at2157"/>
<organism evidence="2 3">
    <name type="scientific">Thermococcus profundus</name>
    <dbReference type="NCBI Taxonomy" id="49899"/>
    <lineage>
        <taxon>Archaea</taxon>
        <taxon>Methanobacteriati</taxon>
        <taxon>Methanobacteriota</taxon>
        <taxon>Thermococci</taxon>
        <taxon>Thermococcales</taxon>
        <taxon>Thermococcaceae</taxon>
        <taxon>Thermococcus</taxon>
    </lineage>
</organism>
<dbReference type="PANTHER" id="PTHR38813">
    <property type="match status" value="1"/>
</dbReference>
<proteinExistence type="predicted"/>
<name>A0A2Z2M9F5_THEPR</name>
<keyword evidence="1" id="KW-1277">Toxin-antitoxin system</keyword>
<dbReference type="EMBL" id="CP014862">
    <property type="protein sequence ID" value="ASJ02957.1"/>
    <property type="molecule type" value="Genomic_DNA"/>
</dbReference>
<accession>A0A2Z2M9F5</accession>
<dbReference type="GeneID" id="33320077"/>
<dbReference type="Pfam" id="PF05016">
    <property type="entry name" value="ParE_toxin"/>
    <property type="match status" value="1"/>
</dbReference>
<evidence type="ECO:0000313" key="3">
    <source>
        <dbReference type="Proteomes" id="UP000250179"/>
    </source>
</evidence>
<evidence type="ECO:0000256" key="1">
    <source>
        <dbReference type="ARBA" id="ARBA00022649"/>
    </source>
</evidence>
<dbReference type="InterPro" id="IPR052747">
    <property type="entry name" value="TA_system_RelE_toxin"/>
</dbReference>
<dbReference type="KEGG" id="tprf:A3L09_06645"/>
<gene>
    <name evidence="2" type="ORF">A3L09_06645</name>
</gene>
<dbReference type="SUPFAM" id="SSF143011">
    <property type="entry name" value="RelE-like"/>
    <property type="match status" value="1"/>
</dbReference>
<keyword evidence="3" id="KW-1185">Reference proteome</keyword>
<dbReference type="InterPro" id="IPR007712">
    <property type="entry name" value="RelE/ParE_toxin"/>
</dbReference>
<reference evidence="2 3" key="1">
    <citation type="submission" date="2016-03" db="EMBL/GenBank/DDBJ databases">
        <title>Complete genome sequence of Thermococcus profundus strain DT5432.</title>
        <authorList>
            <person name="Oger P.M."/>
        </authorList>
    </citation>
    <scope>NUCLEOTIDE SEQUENCE [LARGE SCALE GENOMIC DNA]</scope>
    <source>
        <strain evidence="2 3">DT 5432</strain>
    </source>
</reference>